<dbReference type="Proteomes" id="UP001176891">
    <property type="component" value="Unassembled WGS sequence"/>
</dbReference>
<evidence type="ECO:0000313" key="2">
    <source>
        <dbReference type="Proteomes" id="UP001176891"/>
    </source>
</evidence>
<organism evidence="1 2">
    <name type="scientific">Flavivirga amylovorans</name>
    <dbReference type="NCBI Taxonomy" id="870486"/>
    <lineage>
        <taxon>Bacteria</taxon>
        <taxon>Pseudomonadati</taxon>
        <taxon>Bacteroidota</taxon>
        <taxon>Flavobacteriia</taxon>
        <taxon>Flavobacteriales</taxon>
        <taxon>Flavobacteriaceae</taxon>
        <taxon>Flavivirga</taxon>
    </lineage>
</organism>
<reference evidence="1" key="1">
    <citation type="submission" date="2023-07" db="EMBL/GenBank/DDBJ databases">
        <title>Two novel species in the genus Flavivirga.</title>
        <authorList>
            <person name="Kwon K."/>
        </authorList>
    </citation>
    <scope>NUCLEOTIDE SEQUENCE</scope>
    <source>
        <strain evidence="1">KACC 14157</strain>
    </source>
</reference>
<keyword evidence="2" id="KW-1185">Reference proteome</keyword>
<proteinExistence type="predicted"/>
<sequence>MGNEIKLNEITYFFEHLANENSCKDFFHLNSILMSGVHIMNEDQLLLTIIKKYYNVLCIFYNTFYGLELDKETKVGSSYFYLSFND</sequence>
<dbReference type="InterPro" id="IPR042038">
    <property type="entry name" value="MukE_N"/>
</dbReference>
<evidence type="ECO:0000313" key="1">
    <source>
        <dbReference type="EMBL" id="MDO5986136.1"/>
    </source>
</evidence>
<comment type="caution">
    <text evidence="1">The sequence shown here is derived from an EMBL/GenBank/DDBJ whole genome shotgun (WGS) entry which is preliminary data.</text>
</comment>
<dbReference type="Gene3D" id="1.10.10.2250">
    <property type="match status" value="1"/>
</dbReference>
<protein>
    <submittedName>
        <fullName evidence="1">Uncharacterized protein</fullName>
    </submittedName>
</protein>
<dbReference type="RefSeq" id="WP_303280656.1">
    <property type="nucleotide sequence ID" value="NZ_BAABCZ010000016.1"/>
</dbReference>
<name>A0ABT8WWS1_9FLAO</name>
<gene>
    <name evidence="1" type="ORF">Q4Q39_01855</name>
</gene>
<dbReference type="EMBL" id="JAUOEM010000001">
    <property type="protein sequence ID" value="MDO5986136.1"/>
    <property type="molecule type" value="Genomic_DNA"/>
</dbReference>
<accession>A0ABT8WWS1</accession>